<accession>W9XDE2</accession>
<dbReference type="Proteomes" id="UP000019484">
    <property type="component" value="Unassembled WGS sequence"/>
</dbReference>
<evidence type="ECO:0008006" key="4">
    <source>
        <dbReference type="Google" id="ProtNLM"/>
    </source>
</evidence>
<dbReference type="GeneID" id="19163734"/>
<gene>
    <name evidence="2" type="ORF">A1O1_08887</name>
</gene>
<evidence type="ECO:0000256" key="1">
    <source>
        <dbReference type="PIRSR" id="PIRSR016184-1"/>
    </source>
</evidence>
<dbReference type="InterPro" id="IPR003719">
    <property type="entry name" value="Phenazine_PhzF-like"/>
</dbReference>
<dbReference type="SUPFAM" id="SSF54506">
    <property type="entry name" value="Diaminopimelate epimerase-like"/>
    <property type="match status" value="1"/>
</dbReference>
<evidence type="ECO:0000313" key="3">
    <source>
        <dbReference type="Proteomes" id="UP000019484"/>
    </source>
</evidence>
<name>W9XDE2_9EURO</name>
<dbReference type="GO" id="GO:0016853">
    <property type="term" value="F:isomerase activity"/>
    <property type="evidence" value="ECO:0007669"/>
    <property type="project" value="TreeGrafter"/>
</dbReference>
<feature type="active site" evidence="1">
    <location>
        <position position="50"/>
    </location>
</feature>
<comment type="caution">
    <text evidence="2">The sequence shown here is derived from an EMBL/GenBank/DDBJ whole genome shotgun (WGS) entry which is preliminary data.</text>
</comment>
<dbReference type="RefSeq" id="XP_007727935.1">
    <property type="nucleotide sequence ID" value="XM_007729745.1"/>
</dbReference>
<dbReference type="eggNOG" id="KOG3033">
    <property type="taxonomic scope" value="Eukaryota"/>
</dbReference>
<reference evidence="2 3" key="1">
    <citation type="submission" date="2013-03" db="EMBL/GenBank/DDBJ databases">
        <title>The Genome Sequence of Capronia coronata CBS 617.96.</title>
        <authorList>
            <consortium name="The Broad Institute Genomics Platform"/>
            <person name="Cuomo C."/>
            <person name="de Hoog S."/>
            <person name="Gorbushina A."/>
            <person name="Walker B."/>
            <person name="Young S.K."/>
            <person name="Zeng Q."/>
            <person name="Gargeya S."/>
            <person name="Fitzgerald M."/>
            <person name="Haas B."/>
            <person name="Abouelleil A."/>
            <person name="Allen A.W."/>
            <person name="Alvarado L."/>
            <person name="Arachchi H.M."/>
            <person name="Berlin A.M."/>
            <person name="Chapman S.B."/>
            <person name="Gainer-Dewar J."/>
            <person name="Goldberg J."/>
            <person name="Griggs A."/>
            <person name="Gujja S."/>
            <person name="Hansen M."/>
            <person name="Howarth C."/>
            <person name="Imamovic A."/>
            <person name="Ireland A."/>
            <person name="Larimer J."/>
            <person name="McCowan C."/>
            <person name="Murphy C."/>
            <person name="Pearson M."/>
            <person name="Poon T.W."/>
            <person name="Priest M."/>
            <person name="Roberts A."/>
            <person name="Saif S."/>
            <person name="Shea T."/>
            <person name="Sisk P."/>
            <person name="Sykes S."/>
            <person name="Wortman J."/>
            <person name="Nusbaum C."/>
            <person name="Birren B."/>
        </authorList>
    </citation>
    <scope>NUCLEOTIDE SEQUENCE [LARGE SCALE GENOMIC DNA]</scope>
    <source>
        <strain evidence="2 3">CBS 617.96</strain>
    </source>
</reference>
<organism evidence="2 3">
    <name type="scientific">Capronia coronata CBS 617.96</name>
    <dbReference type="NCBI Taxonomy" id="1182541"/>
    <lineage>
        <taxon>Eukaryota</taxon>
        <taxon>Fungi</taxon>
        <taxon>Dikarya</taxon>
        <taxon>Ascomycota</taxon>
        <taxon>Pezizomycotina</taxon>
        <taxon>Eurotiomycetes</taxon>
        <taxon>Chaetothyriomycetidae</taxon>
        <taxon>Chaetothyriales</taxon>
        <taxon>Herpotrichiellaceae</taxon>
        <taxon>Capronia</taxon>
    </lineage>
</organism>
<dbReference type="PANTHER" id="PTHR13774:SF32">
    <property type="entry name" value="ANTISENSE-ENHANCING SEQUENCE 1"/>
    <property type="match status" value="1"/>
</dbReference>
<keyword evidence="3" id="KW-1185">Reference proteome</keyword>
<sequence length="338" mass="36548">MTQHLSFVTLDVFTATQYTGNPLALITVPQDTVLSQAQKQRIAREFNLSESVFLHEPTQQDRADQSVRIDIFTTQAEIPFAGHPAVGTANYVLRLLKNNNNNNNNNHNQFNDVKALQTKAGRLGITLNPAVSGVQISLAHNLHVHAAPFADRPFGAYPVVSIVKGMTCILARLPDLASLAAQSANLLGADNTYTARNALDEGWREGPVLSYFYVDMGTETGSAGSTGGEEATIVKKRNLRTRGFFTSEDSATGSAAGALTSYLSLQEGKPGVYRYVLTQGVEMGQKSEIFVDVKVKASEVGEDDDDNQPPRVEIDQVLLSGSAVQVMQGTLEIPSLDH</sequence>
<dbReference type="GO" id="GO:0005737">
    <property type="term" value="C:cytoplasm"/>
    <property type="evidence" value="ECO:0007669"/>
    <property type="project" value="TreeGrafter"/>
</dbReference>
<dbReference type="PIRSF" id="PIRSF016184">
    <property type="entry name" value="PhzC_PhzF"/>
    <property type="match status" value="1"/>
</dbReference>
<dbReference type="PANTHER" id="PTHR13774">
    <property type="entry name" value="PHENAZINE BIOSYNTHESIS PROTEIN"/>
    <property type="match status" value="1"/>
</dbReference>
<dbReference type="Pfam" id="PF02567">
    <property type="entry name" value="PhzC-PhzF"/>
    <property type="match status" value="1"/>
</dbReference>
<dbReference type="Gene3D" id="3.10.310.10">
    <property type="entry name" value="Diaminopimelate Epimerase, Chain A, domain 1"/>
    <property type="match status" value="2"/>
</dbReference>
<dbReference type="HOGENOM" id="CLU_048756_1_0_1"/>
<dbReference type="STRING" id="1182541.W9XDE2"/>
<dbReference type="OrthoDB" id="75169at2759"/>
<protein>
    <recommendedName>
        <fullName evidence="4">Phenazine biosynthesis protein</fullName>
    </recommendedName>
</protein>
<evidence type="ECO:0000313" key="2">
    <source>
        <dbReference type="EMBL" id="EXJ78487.1"/>
    </source>
</evidence>
<dbReference type="NCBIfam" id="TIGR00654">
    <property type="entry name" value="PhzF_family"/>
    <property type="match status" value="1"/>
</dbReference>
<dbReference type="AlphaFoldDB" id="W9XDE2"/>
<dbReference type="EMBL" id="AMWN01000011">
    <property type="protein sequence ID" value="EXJ78487.1"/>
    <property type="molecule type" value="Genomic_DNA"/>
</dbReference>
<proteinExistence type="predicted"/>